<accession>A0A839T5G2</accession>
<keyword evidence="1" id="KW-0489">Methyltransferase</keyword>
<comment type="caution">
    <text evidence="1">The sequence shown here is derived from an EMBL/GenBank/DDBJ whole genome shotgun (WGS) entry which is preliminary data.</text>
</comment>
<reference evidence="1 2" key="1">
    <citation type="submission" date="2020-08" db="EMBL/GenBank/DDBJ databases">
        <title>Genomic Encyclopedia of Type Strains, Phase III (KMG-III): the genomes of soil and plant-associated and newly described type strains.</title>
        <authorList>
            <person name="Whitman W."/>
        </authorList>
    </citation>
    <scope>NUCLEOTIDE SEQUENCE [LARGE SCALE GENOMIC DNA]</scope>
    <source>
        <strain evidence="1 2">CECT 4462</strain>
    </source>
</reference>
<dbReference type="PANTHER" id="PTHR20974:SF0">
    <property type="entry name" value="UPF0585 PROTEIN CG18661"/>
    <property type="match status" value="1"/>
</dbReference>
<sequence length="200" mass="22153">MNREKPFSQACENNKASILAVLQKEFANVRQVLEIGSGTGQHAVHFAAGMPWLVWQPSDRAENLPGIRAWRAEAGLANLREPLELDVEQLHWLVLAVDAVFSANTSHIMSWPQVECLFTGLGRLLPKAGVFCLYGPFNYGGRHTSASNAEFDAMLRRRDPASGLRDAQAIQHLARTVGLETLADHAMPANNRLLCWRKTA</sequence>
<dbReference type="GO" id="GO:0032259">
    <property type="term" value="P:methylation"/>
    <property type="evidence" value="ECO:0007669"/>
    <property type="project" value="UniProtKB-KW"/>
</dbReference>
<gene>
    <name evidence="1" type="ORF">FHR87_003177</name>
</gene>
<dbReference type="Gene3D" id="3.40.50.150">
    <property type="entry name" value="Vaccinia Virus protein VP39"/>
    <property type="match status" value="1"/>
</dbReference>
<keyword evidence="2" id="KW-1185">Reference proteome</keyword>
<dbReference type="InterPro" id="IPR029063">
    <property type="entry name" value="SAM-dependent_MTases_sf"/>
</dbReference>
<dbReference type="EMBL" id="JACHXI010000019">
    <property type="protein sequence ID" value="MBB3104751.1"/>
    <property type="molecule type" value="Genomic_DNA"/>
</dbReference>
<protein>
    <submittedName>
        <fullName evidence="1">SAM-dependent methyltransferase</fullName>
    </submittedName>
</protein>
<dbReference type="RefSeq" id="WP_183167596.1">
    <property type="nucleotide sequence ID" value="NZ_JACHXI010000019.1"/>
</dbReference>
<dbReference type="AlphaFoldDB" id="A0A839T5G2"/>
<organism evidence="1 2">
    <name type="scientific">Azomonas macrocytogenes</name>
    <name type="common">Azotobacter macrocytogenes</name>
    <dbReference type="NCBI Taxonomy" id="69962"/>
    <lineage>
        <taxon>Bacteria</taxon>
        <taxon>Pseudomonadati</taxon>
        <taxon>Pseudomonadota</taxon>
        <taxon>Gammaproteobacteria</taxon>
        <taxon>Pseudomonadales</taxon>
        <taxon>Pseudomonadaceae</taxon>
        <taxon>Azomonas</taxon>
    </lineage>
</organism>
<proteinExistence type="predicted"/>
<dbReference type="PANTHER" id="PTHR20974">
    <property type="entry name" value="UPF0585 PROTEIN CG18661"/>
    <property type="match status" value="1"/>
</dbReference>
<keyword evidence="1" id="KW-0808">Transferase</keyword>
<evidence type="ECO:0000313" key="1">
    <source>
        <dbReference type="EMBL" id="MBB3104751.1"/>
    </source>
</evidence>
<dbReference type="Proteomes" id="UP000549250">
    <property type="component" value="Unassembled WGS sequence"/>
</dbReference>
<evidence type="ECO:0000313" key="2">
    <source>
        <dbReference type="Proteomes" id="UP000549250"/>
    </source>
</evidence>
<dbReference type="InterPro" id="IPR010342">
    <property type="entry name" value="DUF938"/>
</dbReference>
<dbReference type="GO" id="GO:0008168">
    <property type="term" value="F:methyltransferase activity"/>
    <property type="evidence" value="ECO:0007669"/>
    <property type="project" value="UniProtKB-KW"/>
</dbReference>
<dbReference type="SUPFAM" id="SSF53335">
    <property type="entry name" value="S-adenosyl-L-methionine-dependent methyltransferases"/>
    <property type="match status" value="1"/>
</dbReference>
<name>A0A839T5G2_AZOMA</name>
<dbReference type="Pfam" id="PF06080">
    <property type="entry name" value="DUF938"/>
    <property type="match status" value="1"/>
</dbReference>